<gene>
    <name evidence="1" type="ORF">SUBVAR_06870</name>
</gene>
<accession>D1PR43</accession>
<keyword evidence="2" id="KW-1185">Reference proteome</keyword>
<dbReference type="RefSeq" id="WP_007048221.1">
    <property type="nucleotide sequence ID" value="NZ_GG704770.1"/>
</dbReference>
<comment type="caution">
    <text evidence="1">The sequence shown here is derived from an EMBL/GenBank/DDBJ whole genome shotgun (WGS) entry which is preliminary data.</text>
</comment>
<reference evidence="1" key="1">
    <citation type="submission" date="2009-12" db="EMBL/GenBank/DDBJ databases">
        <authorList>
            <person name="Weinstock G."/>
            <person name="Sodergren E."/>
            <person name="Clifton S."/>
            <person name="Fulton L."/>
            <person name="Fulton B."/>
            <person name="Courtney L."/>
            <person name="Fronick C."/>
            <person name="Harrison M."/>
            <person name="Strong C."/>
            <person name="Farmer C."/>
            <person name="Delahaunty K."/>
            <person name="Markovic C."/>
            <person name="Hall O."/>
            <person name="Minx P."/>
            <person name="Tomlinson C."/>
            <person name="Mitreva M."/>
            <person name="Nelson J."/>
            <person name="Hou S."/>
            <person name="Wollam A."/>
            <person name="Pepin K.H."/>
            <person name="Johnson M."/>
            <person name="Bhonagiri V."/>
            <person name="Nash W.E."/>
            <person name="Warren W."/>
            <person name="Chinwalla A."/>
            <person name="Mardis E.R."/>
            <person name="Wilson R.K."/>
        </authorList>
    </citation>
    <scope>NUCLEOTIDE SEQUENCE [LARGE SCALE GENOMIC DNA]</scope>
    <source>
        <strain evidence="1">DSM 15176</strain>
    </source>
</reference>
<name>D1PR43_9FIRM</name>
<dbReference type="STRING" id="411471.SUBVAR_06870"/>
<evidence type="ECO:0000313" key="2">
    <source>
        <dbReference type="Proteomes" id="UP000003438"/>
    </source>
</evidence>
<dbReference type="Proteomes" id="UP000003438">
    <property type="component" value="Unassembled WGS sequence"/>
</dbReference>
<sequence length="250" mass="28484">MRDHFRGTRKEIQTFLKNAYNIQEDRVEDATQLLIVLSLLTNRADGSYSTAEVTLTGQNADKGSAENDDDTELECDKPAQMHIPFTRYDINMTSCLEDFFKKVPQIVVKYVILVLLKSDADMSDKILIDFSVWLSSLTKFLERIDDAECCVYTRAGMVTKFSHKAQFKVADIASEYGQCGTLGSTSKVCDCYNSISHMHDGLYINWQCPHYTNPQDNCCTLTNRKVEQILDGLVDKGVLKYEYGYYSFVM</sequence>
<proteinExistence type="predicted"/>
<organism evidence="1 2">
    <name type="scientific">Subdoligranulum variabile DSM 15176</name>
    <dbReference type="NCBI Taxonomy" id="411471"/>
    <lineage>
        <taxon>Bacteria</taxon>
        <taxon>Bacillati</taxon>
        <taxon>Bacillota</taxon>
        <taxon>Clostridia</taxon>
        <taxon>Eubacteriales</taxon>
        <taxon>Oscillospiraceae</taxon>
        <taxon>Subdoligranulum</taxon>
    </lineage>
</organism>
<dbReference type="HOGENOM" id="CLU_1110930_0_0_9"/>
<evidence type="ECO:0000313" key="1">
    <source>
        <dbReference type="EMBL" id="EFB74890.1"/>
    </source>
</evidence>
<protein>
    <submittedName>
        <fullName evidence="1">Uncharacterized protein</fullName>
    </submittedName>
</protein>
<dbReference type="EMBL" id="ACBY02000054">
    <property type="protein sequence ID" value="EFB74890.1"/>
    <property type="molecule type" value="Genomic_DNA"/>
</dbReference>
<dbReference type="AlphaFoldDB" id="D1PR43"/>